<gene>
    <name evidence="14" type="ORF">DESAMIL20_1036</name>
</gene>
<evidence type="ECO:0000256" key="7">
    <source>
        <dbReference type="ARBA" id="ARBA00022984"/>
    </source>
</evidence>
<comment type="caution">
    <text evidence="14">The sequence shown here is derived from an EMBL/GenBank/DDBJ whole genome shotgun (WGS) entry which is preliminary data.</text>
</comment>
<dbReference type="InterPro" id="IPR005863">
    <property type="entry name" value="UDP-N-AcMur_synth"/>
</dbReference>
<evidence type="ECO:0000256" key="10">
    <source>
        <dbReference type="RuleBase" id="RU004136"/>
    </source>
</evidence>
<dbReference type="InterPro" id="IPR051046">
    <property type="entry name" value="MurCDEF_CellWall_CoF430Synth"/>
</dbReference>
<dbReference type="NCBIfam" id="TIGR01143">
    <property type="entry name" value="murF"/>
    <property type="match status" value="1"/>
</dbReference>
<dbReference type="Gene3D" id="3.40.1390.10">
    <property type="entry name" value="MurE/MurF, N-terminal domain"/>
    <property type="match status" value="1"/>
</dbReference>
<dbReference type="Pfam" id="PF01225">
    <property type="entry name" value="Mur_ligase"/>
    <property type="match status" value="1"/>
</dbReference>
<evidence type="ECO:0000256" key="6">
    <source>
        <dbReference type="ARBA" id="ARBA00022960"/>
    </source>
</evidence>
<keyword evidence="4" id="KW-0547">Nucleotide-binding</keyword>
<dbReference type="Gene3D" id="3.90.190.20">
    <property type="entry name" value="Mur ligase, C-terminal domain"/>
    <property type="match status" value="1"/>
</dbReference>
<proteinExistence type="predicted"/>
<dbReference type="EMBL" id="MDSU01000018">
    <property type="protein sequence ID" value="OSS41483.1"/>
    <property type="molecule type" value="Genomic_DNA"/>
</dbReference>
<evidence type="ECO:0000259" key="12">
    <source>
        <dbReference type="Pfam" id="PF02875"/>
    </source>
</evidence>
<evidence type="ECO:0000256" key="4">
    <source>
        <dbReference type="ARBA" id="ARBA00022741"/>
    </source>
</evidence>
<keyword evidence="2 14" id="KW-0436">Ligase</keyword>
<sequence length="441" mass="50079">MWNLNEIIDQLKPLEILKPQTQTFNNICIDSRTIEKDDIFLAFKGEFKDGHDFIDEAFKRQCGLCICEKTINKPYLKVNDSKKALKNLASFNKLRNKAKVIAIVGSVGKTSTKELLKSYFSAANINIFYTQSNENNWIGVCKTLLRASCSTQFGIVEVGTNHKGEIADIASFLKPDFVIFTEIGTSHLGNFDSIEAIFKEKTSIVNFLTDKKNVVYNKDNALLKSRFSKNHISYSNNDTDADVYIIDCKKNEQINILTVKVFNQIIKFSSPFWLNISNILSILAFVGSQKLLDADYFQKALNSINLPSYRMQLEKLNSTNFILDCYNASFESIKFAINELNTKKGKKLAILGDVLELGSHSESLHKEIGEYIAGFDIDTIAYGKDAKYIALAKNKALFFENKEELSKTLKATYENYDWILIKGSRGLKMEEIFNNLKKEVT</sequence>
<dbReference type="RefSeq" id="WP_086033740.1">
    <property type="nucleotide sequence ID" value="NZ_MDSU01000018.1"/>
</dbReference>
<dbReference type="GO" id="GO:0005737">
    <property type="term" value="C:cytoplasm"/>
    <property type="evidence" value="ECO:0007669"/>
    <property type="project" value="UniProtKB-SubCell"/>
</dbReference>
<keyword evidence="5" id="KW-0067">ATP-binding</keyword>
<accession>A0A1X4XVA8</accession>
<comment type="subcellular location">
    <subcellularLocation>
        <location evidence="10">Cytoplasm</location>
    </subcellularLocation>
</comment>
<protein>
    <recommendedName>
        <fullName evidence="10">UDP-N-acetylmuramoyl-tripeptide--D-alanyl-D-alanine ligase</fullName>
        <ecNumber evidence="10">6.3.2.10</ecNumber>
    </recommendedName>
</protein>
<feature type="domain" description="Mur ligase C-terminal" evidence="12">
    <location>
        <begin position="310"/>
        <end position="425"/>
    </location>
</feature>
<keyword evidence="8 10" id="KW-0131">Cell cycle</keyword>
<dbReference type="UniPathway" id="UPA00219"/>
<dbReference type="GO" id="GO:0008360">
    <property type="term" value="P:regulation of cell shape"/>
    <property type="evidence" value="ECO:0007669"/>
    <property type="project" value="UniProtKB-KW"/>
</dbReference>
<evidence type="ECO:0000256" key="1">
    <source>
        <dbReference type="ARBA" id="ARBA00022490"/>
    </source>
</evidence>
<evidence type="ECO:0000256" key="8">
    <source>
        <dbReference type="ARBA" id="ARBA00023306"/>
    </source>
</evidence>
<dbReference type="InterPro" id="IPR036615">
    <property type="entry name" value="Mur_ligase_C_dom_sf"/>
</dbReference>
<comment type="function">
    <text evidence="10">Involved in cell wall formation. Catalyzes the final step in the synthesis of UDP-N-acetylmuramoyl-pentapeptide, the precursor of murein.</text>
</comment>
<dbReference type="OrthoDB" id="9801978at2"/>
<dbReference type="InterPro" id="IPR004101">
    <property type="entry name" value="Mur_ligase_C"/>
</dbReference>
<evidence type="ECO:0000313" key="15">
    <source>
        <dbReference type="Proteomes" id="UP000194141"/>
    </source>
</evidence>
<evidence type="ECO:0000313" key="14">
    <source>
        <dbReference type="EMBL" id="OSS41483.1"/>
    </source>
</evidence>
<evidence type="ECO:0000256" key="2">
    <source>
        <dbReference type="ARBA" id="ARBA00022598"/>
    </source>
</evidence>
<comment type="catalytic activity">
    <reaction evidence="10">
        <text>D-alanyl-D-alanine + UDP-N-acetyl-alpha-D-muramoyl-L-alanyl-gamma-D-glutamyl-meso-2,6-diaminopimelate + ATP = UDP-N-acetyl-alpha-D-muramoyl-L-alanyl-gamma-D-glutamyl-meso-2,6-diaminopimeloyl-D-alanyl-D-alanine + ADP + phosphate + H(+)</text>
        <dbReference type="Rhea" id="RHEA:28374"/>
        <dbReference type="ChEBI" id="CHEBI:15378"/>
        <dbReference type="ChEBI" id="CHEBI:30616"/>
        <dbReference type="ChEBI" id="CHEBI:43474"/>
        <dbReference type="ChEBI" id="CHEBI:57822"/>
        <dbReference type="ChEBI" id="CHEBI:61386"/>
        <dbReference type="ChEBI" id="CHEBI:83905"/>
        <dbReference type="ChEBI" id="CHEBI:456216"/>
        <dbReference type="EC" id="6.3.2.10"/>
    </reaction>
</comment>
<keyword evidence="9 10" id="KW-0961">Cell wall biogenesis/degradation</keyword>
<dbReference type="Gene3D" id="3.40.1190.10">
    <property type="entry name" value="Mur-like, catalytic domain"/>
    <property type="match status" value="1"/>
</dbReference>
<dbReference type="EC" id="6.3.2.10" evidence="10"/>
<dbReference type="SUPFAM" id="SSF63418">
    <property type="entry name" value="MurE/MurF N-terminal domain"/>
    <property type="match status" value="1"/>
</dbReference>
<keyword evidence="6 10" id="KW-0133">Cell shape</keyword>
<dbReference type="Proteomes" id="UP000194141">
    <property type="component" value="Unassembled WGS sequence"/>
</dbReference>
<dbReference type="Pfam" id="PF02875">
    <property type="entry name" value="Mur_ligase_C"/>
    <property type="match status" value="1"/>
</dbReference>
<dbReference type="SUPFAM" id="SSF53244">
    <property type="entry name" value="MurD-like peptide ligases, peptide-binding domain"/>
    <property type="match status" value="1"/>
</dbReference>
<reference evidence="14 15" key="1">
    <citation type="journal article" date="2017" name="Front. Microbiol.">
        <title>Genome Sequence of Desulfurella amilsii Strain TR1 and Comparative Genomics of Desulfurellaceae Family.</title>
        <authorList>
            <person name="Florentino A.P."/>
            <person name="Stams A.J."/>
            <person name="Sanchez-Andrea I."/>
        </authorList>
    </citation>
    <scope>NUCLEOTIDE SEQUENCE [LARGE SCALE GENOMIC DNA]</scope>
    <source>
        <strain evidence="14 15">TR1</strain>
    </source>
</reference>
<dbReference type="GO" id="GO:0008766">
    <property type="term" value="F:UDP-N-acetylmuramoylalanyl-D-glutamyl-2,6-diaminopimelate-D-alanyl-D-alanine ligase activity"/>
    <property type="evidence" value="ECO:0007669"/>
    <property type="project" value="RHEA"/>
</dbReference>
<dbReference type="GO" id="GO:0047480">
    <property type="term" value="F:UDP-N-acetylmuramoyl-tripeptide-D-alanyl-D-alanine ligase activity"/>
    <property type="evidence" value="ECO:0007669"/>
    <property type="project" value="UniProtKB-EC"/>
</dbReference>
<evidence type="ECO:0000256" key="9">
    <source>
        <dbReference type="ARBA" id="ARBA00023316"/>
    </source>
</evidence>
<dbReference type="GO" id="GO:0071555">
    <property type="term" value="P:cell wall organization"/>
    <property type="evidence" value="ECO:0007669"/>
    <property type="project" value="UniProtKB-KW"/>
</dbReference>
<dbReference type="GO" id="GO:0051301">
    <property type="term" value="P:cell division"/>
    <property type="evidence" value="ECO:0007669"/>
    <property type="project" value="UniProtKB-KW"/>
</dbReference>
<dbReference type="PANTHER" id="PTHR43024:SF1">
    <property type="entry name" value="UDP-N-ACETYLMURAMOYL-TRIPEPTIDE--D-ALANYL-D-ALANINE LIGASE"/>
    <property type="match status" value="1"/>
</dbReference>
<dbReference type="AlphaFoldDB" id="A0A1X4XVA8"/>
<dbReference type="GO" id="GO:0009252">
    <property type="term" value="P:peptidoglycan biosynthetic process"/>
    <property type="evidence" value="ECO:0007669"/>
    <property type="project" value="UniProtKB-UniPathway"/>
</dbReference>
<comment type="pathway">
    <text evidence="10">Cell wall biogenesis; peptidoglycan biosynthesis.</text>
</comment>
<keyword evidence="7 10" id="KW-0573">Peptidoglycan synthesis</keyword>
<evidence type="ECO:0000259" key="11">
    <source>
        <dbReference type="Pfam" id="PF01225"/>
    </source>
</evidence>
<keyword evidence="3 10" id="KW-0132">Cell division</keyword>
<dbReference type="InterPro" id="IPR000713">
    <property type="entry name" value="Mur_ligase_N"/>
</dbReference>
<dbReference type="Pfam" id="PF08245">
    <property type="entry name" value="Mur_ligase_M"/>
    <property type="match status" value="1"/>
</dbReference>
<keyword evidence="15" id="KW-1185">Reference proteome</keyword>
<dbReference type="STRING" id="1562698.DESAMIL20_1036"/>
<name>A0A1X4XVA8_9BACT</name>
<dbReference type="InterPro" id="IPR036565">
    <property type="entry name" value="Mur-like_cat_sf"/>
</dbReference>
<dbReference type="InterPro" id="IPR035911">
    <property type="entry name" value="MurE/MurF_N"/>
</dbReference>
<organism evidence="14 15">
    <name type="scientific">Desulfurella amilsii</name>
    <dbReference type="NCBI Taxonomy" id="1562698"/>
    <lineage>
        <taxon>Bacteria</taxon>
        <taxon>Pseudomonadati</taxon>
        <taxon>Campylobacterota</taxon>
        <taxon>Desulfurellia</taxon>
        <taxon>Desulfurellales</taxon>
        <taxon>Desulfurellaceae</taxon>
        <taxon>Desulfurella</taxon>
    </lineage>
</organism>
<feature type="domain" description="Mur ligase central" evidence="13">
    <location>
        <begin position="104"/>
        <end position="283"/>
    </location>
</feature>
<dbReference type="PANTHER" id="PTHR43024">
    <property type="entry name" value="UDP-N-ACETYLMURAMOYL-TRIPEPTIDE--D-ALANYL-D-ALANINE LIGASE"/>
    <property type="match status" value="1"/>
</dbReference>
<dbReference type="InterPro" id="IPR013221">
    <property type="entry name" value="Mur_ligase_cen"/>
</dbReference>
<keyword evidence="1" id="KW-0963">Cytoplasm</keyword>
<evidence type="ECO:0000256" key="3">
    <source>
        <dbReference type="ARBA" id="ARBA00022618"/>
    </source>
</evidence>
<evidence type="ECO:0000256" key="5">
    <source>
        <dbReference type="ARBA" id="ARBA00022840"/>
    </source>
</evidence>
<evidence type="ECO:0000259" key="13">
    <source>
        <dbReference type="Pfam" id="PF08245"/>
    </source>
</evidence>
<dbReference type="GO" id="GO:0005524">
    <property type="term" value="F:ATP binding"/>
    <property type="evidence" value="ECO:0007669"/>
    <property type="project" value="UniProtKB-KW"/>
</dbReference>
<dbReference type="SUPFAM" id="SSF53623">
    <property type="entry name" value="MurD-like peptide ligases, catalytic domain"/>
    <property type="match status" value="1"/>
</dbReference>
<feature type="domain" description="Mur ligase N-terminal catalytic" evidence="11">
    <location>
        <begin position="24"/>
        <end position="67"/>
    </location>
</feature>